<dbReference type="InterPro" id="IPR019251">
    <property type="entry name" value="DUF2231_TM"/>
</dbReference>
<feature type="domain" description="DUF2231" evidence="2">
    <location>
        <begin position="56"/>
        <end position="178"/>
    </location>
</feature>
<gene>
    <name evidence="3" type="ORF">OO014_15835</name>
</gene>
<organism evidence="3 4">
    <name type="scientific">Intrasporangium calvum</name>
    <dbReference type="NCBI Taxonomy" id="53358"/>
    <lineage>
        <taxon>Bacteria</taxon>
        <taxon>Bacillati</taxon>
        <taxon>Actinomycetota</taxon>
        <taxon>Actinomycetes</taxon>
        <taxon>Micrococcales</taxon>
        <taxon>Intrasporangiaceae</taxon>
        <taxon>Intrasporangium</taxon>
    </lineage>
</organism>
<evidence type="ECO:0000259" key="2">
    <source>
        <dbReference type="Pfam" id="PF09990"/>
    </source>
</evidence>
<accession>A0ABT5GKH2</accession>
<sequence length="211" mass="21473">MATQDSTPTNLPPPARAAVALENDDRLDAVVTKASQVFAPLRESAAGSALRGEWAGHAIHPALTDLPIGMFTATAVLDLFGGEASRPAAQKLIGAGLLGALPTAITGWAEWTRADHRAQRVGVAHAALNVASLGFYAGSWLARRSDRHRLGAALAMAGSGLSGTAAYLGGHLAAARAVSSRHPAFASESEGSDFITSSGGAYNTSPTGPIP</sequence>
<protein>
    <submittedName>
        <fullName evidence="3">DUF2231 domain-containing protein</fullName>
    </submittedName>
</protein>
<feature type="compositionally biased region" description="Polar residues" evidence="1">
    <location>
        <begin position="194"/>
        <end position="211"/>
    </location>
</feature>
<name>A0ABT5GKH2_9MICO</name>
<reference evidence="3 4" key="1">
    <citation type="submission" date="2022-11" db="EMBL/GenBank/DDBJ databases">
        <title>Anaerobic phenanthrene biodegradation by a DNRA strain PheN6.</title>
        <authorList>
            <person name="Zhang Z."/>
        </authorList>
    </citation>
    <scope>NUCLEOTIDE SEQUENCE [LARGE SCALE GENOMIC DNA]</scope>
    <source>
        <strain evidence="3 4">PheN6</strain>
    </source>
</reference>
<feature type="region of interest" description="Disordered" evidence="1">
    <location>
        <begin position="189"/>
        <end position="211"/>
    </location>
</feature>
<proteinExistence type="predicted"/>
<dbReference type="Pfam" id="PF09990">
    <property type="entry name" value="DUF2231"/>
    <property type="match status" value="1"/>
</dbReference>
<dbReference type="RefSeq" id="WP_272463292.1">
    <property type="nucleotide sequence ID" value="NZ_JAPFQL010000081.1"/>
</dbReference>
<evidence type="ECO:0000256" key="1">
    <source>
        <dbReference type="SAM" id="MobiDB-lite"/>
    </source>
</evidence>
<dbReference type="Proteomes" id="UP001150259">
    <property type="component" value="Unassembled WGS sequence"/>
</dbReference>
<evidence type="ECO:0000313" key="4">
    <source>
        <dbReference type="Proteomes" id="UP001150259"/>
    </source>
</evidence>
<comment type="caution">
    <text evidence="3">The sequence shown here is derived from an EMBL/GenBank/DDBJ whole genome shotgun (WGS) entry which is preliminary data.</text>
</comment>
<evidence type="ECO:0000313" key="3">
    <source>
        <dbReference type="EMBL" id="MDC5698727.1"/>
    </source>
</evidence>
<keyword evidence="4" id="KW-1185">Reference proteome</keyword>
<dbReference type="EMBL" id="JAPFQL010000081">
    <property type="protein sequence ID" value="MDC5698727.1"/>
    <property type="molecule type" value="Genomic_DNA"/>
</dbReference>